<dbReference type="AlphaFoldDB" id="A0A672FXG3"/>
<name>A0A672FXG3_SALFA</name>
<organism evidence="1 2">
    <name type="scientific">Salarias fasciatus</name>
    <name type="common">Jewelled blenny</name>
    <name type="synonym">Blennius fasciatus</name>
    <dbReference type="NCBI Taxonomy" id="181472"/>
    <lineage>
        <taxon>Eukaryota</taxon>
        <taxon>Metazoa</taxon>
        <taxon>Chordata</taxon>
        <taxon>Craniata</taxon>
        <taxon>Vertebrata</taxon>
        <taxon>Euteleostomi</taxon>
        <taxon>Actinopterygii</taxon>
        <taxon>Neopterygii</taxon>
        <taxon>Teleostei</taxon>
        <taxon>Neoteleostei</taxon>
        <taxon>Acanthomorphata</taxon>
        <taxon>Ovalentaria</taxon>
        <taxon>Blenniimorphae</taxon>
        <taxon>Blenniiformes</taxon>
        <taxon>Blennioidei</taxon>
        <taxon>Blenniidae</taxon>
        <taxon>Salariinae</taxon>
        <taxon>Salarias</taxon>
    </lineage>
</organism>
<dbReference type="GO" id="GO:0000149">
    <property type="term" value="F:SNARE binding"/>
    <property type="evidence" value="ECO:0007669"/>
    <property type="project" value="TreeGrafter"/>
</dbReference>
<dbReference type="PANTHER" id="PTHR21292:SF4">
    <property type="entry name" value="TUMOR NECROSIS FACTOR ALPHA-INDUCED PROTEIN 2"/>
    <property type="match status" value="1"/>
</dbReference>
<dbReference type="GO" id="GO:0051601">
    <property type="term" value="P:exocyst localization"/>
    <property type="evidence" value="ECO:0007669"/>
    <property type="project" value="TreeGrafter"/>
</dbReference>
<accession>A0A672FXG3</accession>
<dbReference type="PANTHER" id="PTHR21292">
    <property type="entry name" value="EXOCYST COMPLEX COMPONENT SEC6-RELATED"/>
    <property type="match status" value="1"/>
</dbReference>
<dbReference type="Proteomes" id="UP000472267">
    <property type="component" value="Unassembled WGS sequence"/>
</dbReference>
<dbReference type="OMA" id="SIDARWL"/>
<dbReference type="Ensembl" id="ENSSFAT00005003645.1">
    <property type="protein sequence ID" value="ENSSFAP00005003394.1"/>
    <property type="gene ID" value="ENSSFAG00005002280.1"/>
</dbReference>
<dbReference type="Ensembl" id="ENSSFAT00005003639.1">
    <property type="protein sequence ID" value="ENSSFAP00005003388.1"/>
    <property type="gene ID" value="ENSSFAG00005002280.1"/>
</dbReference>
<dbReference type="GO" id="GO:0000145">
    <property type="term" value="C:exocyst"/>
    <property type="evidence" value="ECO:0007669"/>
    <property type="project" value="InterPro"/>
</dbReference>
<protein>
    <submittedName>
        <fullName evidence="1">Uncharacterized protein</fullName>
    </submittedName>
</protein>
<evidence type="ECO:0000313" key="2">
    <source>
        <dbReference type="Proteomes" id="UP000472267"/>
    </source>
</evidence>
<dbReference type="GO" id="GO:0006887">
    <property type="term" value="P:exocytosis"/>
    <property type="evidence" value="ECO:0007669"/>
    <property type="project" value="InterPro"/>
</dbReference>
<dbReference type="Pfam" id="PF06046">
    <property type="entry name" value="Sec6"/>
    <property type="match status" value="1"/>
</dbReference>
<reference evidence="1" key="1">
    <citation type="submission" date="2025-05" db="UniProtKB">
        <authorList>
            <consortium name="Ensembl"/>
        </authorList>
    </citation>
    <scope>IDENTIFICATION</scope>
</reference>
<sequence length="407" mass="46182">MKNVRFSAGGGRPEENRDGTRVWNRLKIPTKIWKNQVRRDQLDHTEGPAENPDRLDQVSRRLILREDRLFGQTSSVQEEDQLHRDLRVLEDLLWTAVQNTFSSSVDQQEALRSAVTAIQQQEEQDRRWAELQGLRGPGGRVPAWRPLRLLRTHDLLLEDLVEARLKDACEDQTVGRDLSSAVKRQVCALGRRVKDDLLTAARTVAPCYPAHLDILTLFLRLYHRRFSRHLEHLAQQQLQPDDGRYLLLWANRLYTAEVLQLDELQMKVSSVGFVPLSSAEASFAEASSLEASSLEASPLSGSCPQRTTSCLGPLLGDERLKVLEDRYLSSSEDRLKLWLDNLLSREQQAWRTGRDPEVLDGYRFSPLAADAIQVSHWSRSVSGPGQSLVQVSRWSRSVSGPGQSLVQ</sequence>
<proteinExistence type="predicted"/>
<dbReference type="InterPro" id="IPR010326">
    <property type="entry name" value="EXOC3/Sec6"/>
</dbReference>
<evidence type="ECO:0000313" key="1">
    <source>
        <dbReference type="Ensembl" id="ENSSFAP00005003394.1"/>
    </source>
</evidence>
<keyword evidence="2" id="KW-1185">Reference proteome</keyword>